<protein>
    <submittedName>
        <fullName evidence="2">AsmA family protein</fullName>
    </submittedName>
</protein>
<feature type="domain" description="AsmA" evidence="1">
    <location>
        <begin position="4"/>
        <end position="116"/>
    </location>
</feature>
<gene>
    <name evidence="2" type="ORF">OD750_020415</name>
</gene>
<dbReference type="EMBL" id="JAOVZO020000019">
    <property type="protein sequence ID" value="MDC8014916.1"/>
    <property type="molecule type" value="Genomic_DNA"/>
</dbReference>
<organism evidence="2 3">
    <name type="scientific">Tahibacter soli</name>
    <dbReference type="NCBI Taxonomy" id="2983605"/>
    <lineage>
        <taxon>Bacteria</taxon>
        <taxon>Pseudomonadati</taxon>
        <taxon>Pseudomonadota</taxon>
        <taxon>Gammaproteobacteria</taxon>
        <taxon>Lysobacterales</taxon>
        <taxon>Rhodanobacteraceae</taxon>
        <taxon>Tahibacter</taxon>
    </lineage>
</organism>
<dbReference type="PANTHER" id="PTHR30441:SF8">
    <property type="entry name" value="DUF748 DOMAIN-CONTAINING PROTEIN"/>
    <property type="match status" value="1"/>
</dbReference>
<keyword evidence="3" id="KW-1185">Reference proteome</keyword>
<dbReference type="RefSeq" id="WP_263540846.1">
    <property type="nucleotide sequence ID" value="NZ_JAOVZO020000019.1"/>
</dbReference>
<proteinExistence type="predicted"/>
<sequence>MTLRRVLRYGLISLLVAVVAAVLLLRHYAQPEKIAAALIAQTRDRLGLELSFAGDPRYAFWPKLRLELDDAQLRVPGAKTPLLTVAHTGVTLPWSSLRTSTLAIETLRLTEPALDLDETNAWLAASPAGAVPDIRAGIVIAKGNIRRDGKPFVVGLSLDGELDLPALAAWWRALAAHANDAAPLPPLPMNATIERIDAGGATLSGLVIETENPP</sequence>
<dbReference type="InterPro" id="IPR007844">
    <property type="entry name" value="AsmA"/>
</dbReference>
<dbReference type="Pfam" id="PF05170">
    <property type="entry name" value="AsmA"/>
    <property type="match status" value="1"/>
</dbReference>
<dbReference type="Proteomes" id="UP001139971">
    <property type="component" value="Unassembled WGS sequence"/>
</dbReference>
<reference evidence="2" key="1">
    <citation type="submission" date="2023-02" db="EMBL/GenBank/DDBJ databases">
        <title>Tahibacter soli sp. nov. isolated from soil.</title>
        <authorList>
            <person name="Baek J.H."/>
            <person name="Lee J.K."/>
            <person name="Choi D.G."/>
            <person name="Jeon C.O."/>
        </authorList>
    </citation>
    <scope>NUCLEOTIDE SEQUENCE</scope>
    <source>
        <strain evidence="2">BL</strain>
    </source>
</reference>
<evidence type="ECO:0000313" key="3">
    <source>
        <dbReference type="Proteomes" id="UP001139971"/>
    </source>
</evidence>
<comment type="caution">
    <text evidence="2">The sequence shown here is derived from an EMBL/GenBank/DDBJ whole genome shotgun (WGS) entry which is preliminary data.</text>
</comment>
<dbReference type="PANTHER" id="PTHR30441">
    <property type="entry name" value="DUF748 DOMAIN-CONTAINING PROTEIN"/>
    <property type="match status" value="1"/>
</dbReference>
<name>A0A9X3YM43_9GAMM</name>
<evidence type="ECO:0000259" key="1">
    <source>
        <dbReference type="Pfam" id="PF05170"/>
    </source>
</evidence>
<dbReference type="InterPro" id="IPR052894">
    <property type="entry name" value="AsmA-related"/>
</dbReference>
<dbReference type="GO" id="GO:0005886">
    <property type="term" value="C:plasma membrane"/>
    <property type="evidence" value="ECO:0007669"/>
    <property type="project" value="TreeGrafter"/>
</dbReference>
<evidence type="ECO:0000313" key="2">
    <source>
        <dbReference type="EMBL" id="MDC8014916.1"/>
    </source>
</evidence>
<dbReference type="AlphaFoldDB" id="A0A9X3YM43"/>
<dbReference type="GO" id="GO:0090313">
    <property type="term" value="P:regulation of protein targeting to membrane"/>
    <property type="evidence" value="ECO:0007669"/>
    <property type="project" value="TreeGrafter"/>
</dbReference>
<accession>A0A9X3YM43</accession>